<reference evidence="1" key="1">
    <citation type="journal article" date="2023" name="G3 (Bethesda)">
        <title>A reference genome for the long-term kleptoplast-retaining sea slug Elysia crispata morphotype clarki.</title>
        <authorList>
            <person name="Eastman K.E."/>
            <person name="Pendleton A.L."/>
            <person name="Shaikh M.A."/>
            <person name="Suttiyut T."/>
            <person name="Ogas R."/>
            <person name="Tomko P."/>
            <person name="Gavelis G."/>
            <person name="Widhalm J.R."/>
            <person name="Wisecaver J.H."/>
        </authorList>
    </citation>
    <scope>NUCLEOTIDE SEQUENCE</scope>
    <source>
        <strain evidence="1">ECLA1</strain>
    </source>
</reference>
<proteinExistence type="predicted"/>
<sequence>MGVCSCRCVYPCVVEGFPHAPSRMRGYSCRPVLNPLGDQGPRLDSQVKVTLTGKSHLSTNRLSDYFTSHHEGLEQTVN</sequence>
<dbReference type="Proteomes" id="UP001283361">
    <property type="component" value="Unassembled WGS sequence"/>
</dbReference>
<protein>
    <submittedName>
        <fullName evidence="1">Uncharacterized protein</fullName>
    </submittedName>
</protein>
<evidence type="ECO:0000313" key="1">
    <source>
        <dbReference type="EMBL" id="KAK3740631.1"/>
    </source>
</evidence>
<keyword evidence="2" id="KW-1185">Reference proteome</keyword>
<evidence type="ECO:0000313" key="2">
    <source>
        <dbReference type="Proteomes" id="UP001283361"/>
    </source>
</evidence>
<comment type="caution">
    <text evidence="1">The sequence shown here is derived from an EMBL/GenBank/DDBJ whole genome shotgun (WGS) entry which is preliminary data.</text>
</comment>
<organism evidence="1 2">
    <name type="scientific">Elysia crispata</name>
    <name type="common">lettuce slug</name>
    <dbReference type="NCBI Taxonomy" id="231223"/>
    <lineage>
        <taxon>Eukaryota</taxon>
        <taxon>Metazoa</taxon>
        <taxon>Spiralia</taxon>
        <taxon>Lophotrochozoa</taxon>
        <taxon>Mollusca</taxon>
        <taxon>Gastropoda</taxon>
        <taxon>Heterobranchia</taxon>
        <taxon>Euthyneura</taxon>
        <taxon>Panpulmonata</taxon>
        <taxon>Sacoglossa</taxon>
        <taxon>Placobranchoidea</taxon>
        <taxon>Plakobranchidae</taxon>
        <taxon>Elysia</taxon>
    </lineage>
</organism>
<gene>
    <name evidence="1" type="ORF">RRG08_025450</name>
</gene>
<name>A0AAE1CWT5_9GAST</name>
<accession>A0AAE1CWT5</accession>
<dbReference type="EMBL" id="JAWDGP010006465">
    <property type="protein sequence ID" value="KAK3740631.1"/>
    <property type="molecule type" value="Genomic_DNA"/>
</dbReference>
<dbReference type="AlphaFoldDB" id="A0AAE1CWT5"/>